<comment type="caution">
    <text evidence="5">The sequence shown here is derived from an EMBL/GenBank/DDBJ whole genome shotgun (WGS) entry which is preliminary data.</text>
</comment>
<evidence type="ECO:0000256" key="3">
    <source>
        <dbReference type="RuleBase" id="RU000363"/>
    </source>
</evidence>
<accession>A0ABQ3HUL3</accession>
<dbReference type="Proteomes" id="UP000620550">
    <property type="component" value="Unassembled WGS sequence"/>
</dbReference>
<dbReference type="CDD" id="cd05233">
    <property type="entry name" value="SDR_c"/>
    <property type="match status" value="1"/>
</dbReference>
<comment type="similarity">
    <text evidence="1 3">Belongs to the short-chain dehydrogenases/reductases (SDR) family.</text>
</comment>
<dbReference type="InterPro" id="IPR002347">
    <property type="entry name" value="SDR_fam"/>
</dbReference>
<reference evidence="6" key="1">
    <citation type="journal article" date="2019" name="Int. J. Syst. Evol. Microbiol.">
        <title>The Global Catalogue of Microorganisms (GCM) 10K type strain sequencing project: providing services to taxonomists for standard genome sequencing and annotation.</title>
        <authorList>
            <consortium name="The Broad Institute Genomics Platform"/>
            <consortium name="The Broad Institute Genome Sequencing Center for Infectious Disease"/>
            <person name="Wu L."/>
            <person name="Ma J."/>
        </authorList>
    </citation>
    <scope>NUCLEOTIDE SEQUENCE [LARGE SCALE GENOMIC DNA]</scope>
    <source>
        <strain evidence="6">CGMCC 1.12966</strain>
    </source>
</reference>
<organism evidence="5 6">
    <name type="scientific">Sphingobacterium griseoflavum</name>
    <dbReference type="NCBI Taxonomy" id="1474952"/>
    <lineage>
        <taxon>Bacteria</taxon>
        <taxon>Pseudomonadati</taxon>
        <taxon>Bacteroidota</taxon>
        <taxon>Sphingobacteriia</taxon>
        <taxon>Sphingobacteriales</taxon>
        <taxon>Sphingobacteriaceae</taxon>
        <taxon>Sphingobacterium</taxon>
    </lineage>
</organism>
<dbReference type="SUPFAM" id="SSF51735">
    <property type="entry name" value="NAD(P)-binding Rossmann-fold domains"/>
    <property type="match status" value="1"/>
</dbReference>
<dbReference type="PANTHER" id="PTHR44196:SF1">
    <property type="entry name" value="DEHYDROGENASE_REDUCTASE SDR FAMILY MEMBER 7B"/>
    <property type="match status" value="1"/>
</dbReference>
<keyword evidence="6" id="KW-1185">Reference proteome</keyword>
<keyword evidence="2" id="KW-0560">Oxidoreductase</keyword>
<feature type="domain" description="Ketoreductase" evidence="4">
    <location>
        <begin position="36"/>
        <end position="210"/>
    </location>
</feature>
<evidence type="ECO:0000256" key="1">
    <source>
        <dbReference type="ARBA" id="ARBA00006484"/>
    </source>
</evidence>
<sequence length="338" mass="36719">MMNIGQVLKISVMGLIGAAMVQATRRRLNRMNLNGKIVLITGGSRGLGLALAKEFARRGALLALCGRSDKHLQKVEEALRRTGAEVFTHSADVTNIAQVEHLMQQVHARYGRIDILINNAGAMLVGPKDVMEVADYKKIMETNCWSSLYCTQAIAPYFKVAGVGHIVNITSIGGKIAVPHMLPYSVSKFAMMGLSQGLTAELAAERIKVTTVVPNLMRTGSPRNITVKGHHRKEYAWFKIADSLPFLSQSAANAAQQIVDGIAAEKVEITLTLTAKIAIALQALCPSIIAQTSGLANRLMPKSHNAVEKKGYESESMLSRNALTRTTDMAAQIYNQHE</sequence>
<proteinExistence type="inferred from homology"/>
<dbReference type="EMBL" id="BNAF01000006">
    <property type="protein sequence ID" value="GHE35964.1"/>
    <property type="molecule type" value="Genomic_DNA"/>
</dbReference>
<dbReference type="PRINTS" id="PR00081">
    <property type="entry name" value="GDHRDH"/>
</dbReference>
<evidence type="ECO:0000313" key="5">
    <source>
        <dbReference type="EMBL" id="GHE35964.1"/>
    </source>
</evidence>
<name>A0ABQ3HUL3_9SPHI</name>
<evidence type="ECO:0000259" key="4">
    <source>
        <dbReference type="SMART" id="SM00822"/>
    </source>
</evidence>
<protein>
    <submittedName>
        <fullName evidence="5">Ketoacyl reductase</fullName>
    </submittedName>
</protein>
<dbReference type="Pfam" id="PF00106">
    <property type="entry name" value="adh_short"/>
    <property type="match status" value="1"/>
</dbReference>
<dbReference type="SMART" id="SM00822">
    <property type="entry name" value="PKS_KR"/>
    <property type="match status" value="1"/>
</dbReference>
<dbReference type="PRINTS" id="PR00080">
    <property type="entry name" value="SDRFAMILY"/>
</dbReference>
<evidence type="ECO:0000313" key="6">
    <source>
        <dbReference type="Proteomes" id="UP000620550"/>
    </source>
</evidence>
<gene>
    <name evidence="5" type="ORF">GCM10017764_19160</name>
</gene>
<evidence type="ECO:0000256" key="2">
    <source>
        <dbReference type="ARBA" id="ARBA00023002"/>
    </source>
</evidence>
<dbReference type="Gene3D" id="3.40.50.720">
    <property type="entry name" value="NAD(P)-binding Rossmann-like Domain"/>
    <property type="match status" value="1"/>
</dbReference>
<dbReference type="PANTHER" id="PTHR44196">
    <property type="entry name" value="DEHYDROGENASE/REDUCTASE SDR FAMILY MEMBER 7B"/>
    <property type="match status" value="1"/>
</dbReference>
<dbReference type="InterPro" id="IPR036291">
    <property type="entry name" value="NAD(P)-bd_dom_sf"/>
</dbReference>
<dbReference type="RefSeq" id="WP_189626432.1">
    <property type="nucleotide sequence ID" value="NZ_BNAF01000006.1"/>
</dbReference>
<dbReference type="InterPro" id="IPR057326">
    <property type="entry name" value="KR_dom"/>
</dbReference>